<dbReference type="KEGG" id="ani:ANIA_07125"/>
<dbReference type="AlphaFoldDB" id="Q5AX55"/>
<evidence type="ECO:0000313" key="1">
    <source>
        <dbReference type="EMBL" id="CBF79028.1"/>
    </source>
</evidence>
<accession>Q5AX55</accession>
<proteinExistence type="predicted"/>
<dbReference type="OrthoDB" id="20872at2759"/>
<organism evidence="1 2">
    <name type="scientific">Emericella nidulans (strain FGSC A4 / ATCC 38163 / CBS 112.46 / NRRL 194 / M139)</name>
    <name type="common">Aspergillus nidulans</name>
    <dbReference type="NCBI Taxonomy" id="227321"/>
    <lineage>
        <taxon>Eukaryota</taxon>
        <taxon>Fungi</taxon>
        <taxon>Dikarya</taxon>
        <taxon>Ascomycota</taxon>
        <taxon>Pezizomycotina</taxon>
        <taxon>Eurotiomycetes</taxon>
        <taxon>Eurotiomycetidae</taxon>
        <taxon>Eurotiales</taxon>
        <taxon>Aspergillaceae</taxon>
        <taxon>Aspergillus</taxon>
        <taxon>Aspergillus subgen. Nidulantes</taxon>
    </lineage>
</organism>
<reference evidence="2" key="2">
    <citation type="journal article" date="2009" name="Fungal Genet. Biol.">
        <title>The 2008 update of the Aspergillus nidulans genome annotation: a community effort.</title>
        <authorList>
            <person name="Wortman J.R."/>
            <person name="Gilsenan J.M."/>
            <person name="Joardar V."/>
            <person name="Deegan J."/>
            <person name="Clutterbuck J."/>
            <person name="Andersen M.R."/>
            <person name="Archer D."/>
            <person name="Bencina M."/>
            <person name="Braus G."/>
            <person name="Coutinho P."/>
            <person name="von Dohren H."/>
            <person name="Doonan J."/>
            <person name="Driessen A.J."/>
            <person name="Durek P."/>
            <person name="Espeso E."/>
            <person name="Fekete E."/>
            <person name="Flipphi M."/>
            <person name="Estrada C.G."/>
            <person name="Geysens S."/>
            <person name="Goldman G."/>
            <person name="de Groot P.W."/>
            <person name="Hansen K."/>
            <person name="Harris S.D."/>
            <person name="Heinekamp T."/>
            <person name="Helmstaedt K."/>
            <person name="Henrissat B."/>
            <person name="Hofmann G."/>
            <person name="Homan T."/>
            <person name="Horio T."/>
            <person name="Horiuchi H."/>
            <person name="James S."/>
            <person name="Jones M."/>
            <person name="Karaffa L."/>
            <person name="Karanyi Z."/>
            <person name="Kato M."/>
            <person name="Keller N."/>
            <person name="Kelly D.E."/>
            <person name="Kiel J.A."/>
            <person name="Kim J.M."/>
            <person name="van der Klei I.J."/>
            <person name="Klis F.M."/>
            <person name="Kovalchuk A."/>
            <person name="Krasevec N."/>
            <person name="Kubicek C.P."/>
            <person name="Liu B."/>
            <person name="Maccabe A."/>
            <person name="Meyer V."/>
            <person name="Mirabito P."/>
            <person name="Miskei M."/>
            <person name="Mos M."/>
            <person name="Mullins J."/>
            <person name="Nelson D.R."/>
            <person name="Nielsen J."/>
            <person name="Oakley B.R."/>
            <person name="Osmani S.A."/>
            <person name="Pakula T."/>
            <person name="Paszewski A."/>
            <person name="Paulsen I."/>
            <person name="Pilsyk S."/>
            <person name="Pocsi I."/>
            <person name="Punt P.J."/>
            <person name="Ram A.F."/>
            <person name="Ren Q."/>
            <person name="Robellet X."/>
            <person name="Robson G."/>
            <person name="Seiboth B."/>
            <person name="van Solingen P."/>
            <person name="Specht T."/>
            <person name="Sun J."/>
            <person name="Taheri-Talesh N."/>
            <person name="Takeshita N."/>
            <person name="Ussery D."/>
            <person name="vanKuyk P.A."/>
            <person name="Visser H."/>
            <person name="van de Vondervoort P.J."/>
            <person name="de Vries R.P."/>
            <person name="Walton J."/>
            <person name="Xiang X."/>
            <person name="Xiong Y."/>
            <person name="Zeng A.P."/>
            <person name="Brandt B.W."/>
            <person name="Cornell M.J."/>
            <person name="van den Hondel C.A."/>
            <person name="Visser J."/>
            <person name="Oliver S.G."/>
            <person name="Turner G."/>
        </authorList>
    </citation>
    <scope>GENOME REANNOTATION</scope>
    <source>
        <strain evidence="2">FGSC A4 / ATCC 38163 / CBS 112.46 / NRRL 194 / M139</strain>
    </source>
</reference>
<name>Q5AX55_EMENI</name>
<keyword evidence="2" id="KW-1185">Reference proteome</keyword>
<protein>
    <submittedName>
        <fullName evidence="1">Uncharacterized protein</fullName>
    </submittedName>
</protein>
<dbReference type="GeneID" id="2869913"/>
<dbReference type="InParanoid" id="Q5AX55"/>
<evidence type="ECO:0000313" key="2">
    <source>
        <dbReference type="Proteomes" id="UP000000560"/>
    </source>
</evidence>
<dbReference type="EMBL" id="BN001304">
    <property type="protein sequence ID" value="CBF79028.1"/>
    <property type="molecule type" value="Genomic_DNA"/>
</dbReference>
<dbReference type="HOGENOM" id="CLU_2026712_0_0_1"/>
<accession>C8VDA4</accession>
<dbReference type="RefSeq" id="XP_664729.1">
    <property type="nucleotide sequence ID" value="XM_659637.1"/>
</dbReference>
<reference evidence="2" key="1">
    <citation type="journal article" date="2005" name="Nature">
        <title>Sequencing of Aspergillus nidulans and comparative analysis with A. fumigatus and A. oryzae.</title>
        <authorList>
            <person name="Galagan J.E."/>
            <person name="Calvo S.E."/>
            <person name="Cuomo C."/>
            <person name="Ma L.J."/>
            <person name="Wortman J.R."/>
            <person name="Batzoglou S."/>
            <person name="Lee S.I."/>
            <person name="Basturkmen M."/>
            <person name="Spevak C.C."/>
            <person name="Clutterbuck J."/>
            <person name="Kapitonov V."/>
            <person name="Jurka J."/>
            <person name="Scazzocchio C."/>
            <person name="Farman M."/>
            <person name="Butler J."/>
            <person name="Purcell S."/>
            <person name="Harris S."/>
            <person name="Braus G.H."/>
            <person name="Draht O."/>
            <person name="Busch S."/>
            <person name="D'Enfert C."/>
            <person name="Bouchier C."/>
            <person name="Goldman G.H."/>
            <person name="Bell-Pedersen D."/>
            <person name="Griffiths-Jones S."/>
            <person name="Doonan J.H."/>
            <person name="Yu J."/>
            <person name="Vienken K."/>
            <person name="Pain A."/>
            <person name="Freitag M."/>
            <person name="Selker E.U."/>
            <person name="Archer D.B."/>
            <person name="Penalva M.A."/>
            <person name="Oakley B.R."/>
            <person name="Momany M."/>
            <person name="Tanaka T."/>
            <person name="Kumagai T."/>
            <person name="Asai K."/>
            <person name="Machida M."/>
            <person name="Nierman W.C."/>
            <person name="Denning D.W."/>
            <person name="Caddick M."/>
            <person name="Hynes M."/>
            <person name="Paoletti M."/>
            <person name="Fischer R."/>
            <person name="Miller B."/>
            <person name="Dyer P."/>
            <person name="Sachs M.S."/>
            <person name="Osmani S.A."/>
            <person name="Birren B.W."/>
        </authorList>
    </citation>
    <scope>NUCLEOTIDE SEQUENCE [LARGE SCALE GENOMIC DNA]</scope>
    <source>
        <strain evidence="2">FGSC A4 / ATCC 38163 / CBS 112.46 / NRRL 194 / M139</strain>
    </source>
</reference>
<sequence length="122" mass="13327">MSNQPGAVKHADIQVLCVRYLEAGRLRGLYLPVEAFLDPASPERVLPGGVPKDLGGIYRRLLQQVEDKEQLASILQWAVLAARPMTVNELAVAADIKASDTLTPAEILNGRLASYINIDYNT</sequence>
<dbReference type="Proteomes" id="UP000000560">
    <property type="component" value="Chromosome IV"/>
</dbReference>
<gene>
    <name evidence="1" type="ORF">ANIA_07125</name>
</gene>